<feature type="transmembrane region" description="Helical" evidence="5">
    <location>
        <begin position="212"/>
        <end position="232"/>
    </location>
</feature>
<feature type="transmembrane region" description="Helical" evidence="5">
    <location>
        <begin position="68"/>
        <end position="92"/>
    </location>
</feature>
<feature type="transmembrane region" description="Helical" evidence="5">
    <location>
        <begin position="169"/>
        <end position="192"/>
    </location>
</feature>
<comment type="caution">
    <text evidence="7">The sequence shown here is derived from an EMBL/GenBank/DDBJ whole genome shotgun (WGS) entry which is preliminary data.</text>
</comment>
<feature type="domain" description="EamA" evidence="6">
    <location>
        <begin position="8"/>
        <end position="138"/>
    </location>
</feature>
<dbReference type="AlphaFoldDB" id="A0AAD9R6M1"/>
<evidence type="ECO:0000256" key="3">
    <source>
        <dbReference type="ARBA" id="ARBA00022989"/>
    </source>
</evidence>
<feature type="transmembrane region" description="Helical" evidence="5">
    <location>
        <begin position="36"/>
        <end position="56"/>
    </location>
</feature>
<evidence type="ECO:0000259" key="6">
    <source>
        <dbReference type="Pfam" id="PF00892"/>
    </source>
</evidence>
<feature type="transmembrane region" description="Helical" evidence="5">
    <location>
        <begin position="130"/>
        <end position="149"/>
    </location>
</feature>
<organism evidence="7 8">
    <name type="scientific">Acropora cervicornis</name>
    <name type="common">Staghorn coral</name>
    <dbReference type="NCBI Taxonomy" id="6130"/>
    <lineage>
        <taxon>Eukaryota</taxon>
        <taxon>Metazoa</taxon>
        <taxon>Cnidaria</taxon>
        <taxon>Anthozoa</taxon>
        <taxon>Hexacorallia</taxon>
        <taxon>Scleractinia</taxon>
        <taxon>Astrocoeniina</taxon>
        <taxon>Acroporidae</taxon>
        <taxon>Acropora</taxon>
    </lineage>
</organism>
<feature type="transmembrane region" description="Helical" evidence="5">
    <location>
        <begin position="301"/>
        <end position="322"/>
    </location>
</feature>
<dbReference type="GO" id="GO:0022857">
    <property type="term" value="F:transmembrane transporter activity"/>
    <property type="evidence" value="ECO:0007669"/>
    <property type="project" value="InterPro"/>
</dbReference>
<dbReference type="InterPro" id="IPR000620">
    <property type="entry name" value="EamA_dom"/>
</dbReference>
<evidence type="ECO:0000256" key="1">
    <source>
        <dbReference type="ARBA" id="ARBA00004141"/>
    </source>
</evidence>
<keyword evidence="3 5" id="KW-1133">Transmembrane helix</keyword>
<dbReference type="InterPro" id="IPR037185">
    <property type="entry name" value="EmrE-like"/>
</dbReference>
<keyword evidence="8" id="KW-1185">Reference proteome</keyword>
<name>A0AAD9R6M1_ACRCE</name>
<protein>
    <submittedName>
        <fullName evidence="7">WAT1-related protein</fullName>
    </submittedName>
</protein>
<dbReference type="EMBL" id="JARQWQ010000001">
    <property type="protein sequence ID" value="KAK2574048.1"/>
    <property type="molecule type" value="Genomic_DNA"/>
</dbReference>
<feature type="transmembrane region" description="Helical" evidence="5">
    <location>
        <begin position="244"/>
        <end position="264"/>
    </location>
</feature>
<dbReference type="Pfam" id="PF00892">
    <property type="entry name" value="EamA"/>
    <property type="match status" value="2"/>
</dbReference>
<evidence type="ECO:0000256" key="4">
    <source>
        <dbReference type="ARBA" id="ARBA00023136"/>
    </source>
</evidence>
<accession>A0AAD9R6M1</accession>
<keyword evidence="4 5" id="KW-0472">Membrane</keyword>
<evidence type="ECO:0000313" key="8">
    <source>
        <dbReference type="Proteomes" id="UP001249851"/>
    </source>
</evidence>
<reference evidence="7" key="2">
    <citation type="journal article" date="2023" name="Science">
        <title>Genomic signatures of disease resistance in endangered staghorn corals.</title>
        <authorList>
            <person name="Vollmer S.V."/>
            <person name="Selwyn J.D."/>
            <person name="Despard B.A."/>
            <person name="Roesel C.L."/>
        </authorList>
    </citation>
    <scope>NUCLEOTIDE SEQUENCE</scope>
    <source>
        <strain evidence="7">K2</strain>
    </source>
</reference>
<dbReference type="GO" id="GO:0016020">
    <property type="term" value="C:membrane"/>
    <property type="evidence" value="ECO:0007669"/>
    <property type="project" value="UniProtKB-SubCell"/>
</dbReference>
<dbReference type="Proteomes" id="UP001249851">
    <property type="component" value="Unassembled WGS sequence"/>
</dbReference>
<dbReference type="InterPro" id="IPR030184">
    <property type="entry name" value="WAT1-related"/>
</dbReference>
<proteinExistence type="predicted"/>
<reference evidence="7" key="1">
    <citation type="journal article" date="2023" name="G3 (Bethesda)">
        <title>Whole genome assembly and annotation of the endangered Caribbean coral Acropora cervicornis.</title>
        <authorList>
            <person name="Selwyn J.D."/>
            <person name="Vollmer S.V."/>
        </authorList>
    </citation>
    <scope>NUCLEOTIDE SEQUENCE</scope>
    <source>
        <strain evidence="7">K2</strain>
    </source>
</reference>
<evidence type="ECO:0000256" key="5">
    <source>
        <dbReference type="SAM" id="Phobius"/>
    </source>
</evidence>
<evidence type="ECO:0000256" key="2">
    <source>
        <dbReference type="ARBA" id="ARBA00022692"/>
    </source>
</evidence>
<feature type="transmembrane region" description="Helical" evidence="5">
    <location>
        <begin position="276"/>
        <end position="295"/>
    </location>
</feature>
<feature type="domain" description="EamA" evidence="6">
    <location>
        <begin position="174"/>
        <end position="318"/>
    </location>
</feature>
<comment type="subcellular location">
    <subcellularLocation>
        <location evidence="1">Membrane</location>
        <topology evidence="1">Multi-pass membrane protein</topology>
    </subcellularLocation>
</comment>
<dbReference type="PANTHER" id="PTHR31218">
    <property type="entry name" value="WAT1-RELATED PROTEIN"/>
    <property type="match status" value="1"/>
</dbReference>
<evidence type="ECO:0000313" key="7">
    <source>
        <dbReference type="EMBL" id="KAK2574048.1"/>
    </source>
</evidence>
<sequence>MSPRVWCALVVAQLGFGAYGVIVTVFAKNSKADPLVFCLVRDAGAFPVMLLAAFVVEGKISMPSLRSIPLLMVLGATGMFSGQLLFLLGIYLTNANVAAMFQPSVPVWSTLVAMLTGVEPMPMLSKAHGLAKILGITVAVTGAVTMTLGKVGDEDHPIEESWFVSDSFVGSQFLGCICLLGQSASVALYYVIQKKYIFNHSYSAWKNQPMAVTAWSYFFGAFFMALSCLAFINQPERFKIFSKGVIFCLVYAIFITSALCYLLLSWCNMHAPPTVVTASWPLQSLFCAILSFVFLHTSLQWLEFFGGVFIVSGLAGVLWSNYTEEQERTMQLDEKNARVKKTSSQQDWNFSLAVSEGYVIVQDSDDE</sequence>
<dbReference type="SUPFAM" id="SSF103481">
    <property type="entry name" value="Multidrug resistance efflux transporter EmrE"/>
    <property type="match status" value="2"/>
</dbReference>
<gene>
    <name evidence="7" type="ORF">P5673_000169</name>
</gene>
<keyword evidence="2 5" id="KW-0812">Transmembrane</keyword>